<name>A0A367F617_9ACTN</name>
<keyword evidence="1" id="KW-0812">Transmembrane</keyword>
<dbReference type="PROSITE" id="PS51257">
    <property type="entry name" value="PROKAR_LIPOPROTEIN"/>
    <property type="match status" value="1"/>
</dbReference>
<keyword evidence="1" id="KW-1133">Transmembrane helix</keyword>
<proteinExistence type="predicted"/>
<feature type="transmembrane region" description="Helical" evidence="1">
    <location>
        <begin position="173"/>
        <end position="191"/>
    </location>
</feature>
<evidence type="ECO:0000313" key="3">
    <source>
        <dbReference type="Proteomes" id="UP000253507"/>
    </source>
</evidence>
<evidence type="ECO:0000313" key="2">
    <source>
        <dbReference type="EMBL" id="RCG25711.1"/>
    </source>
</evidence>
<feature type="transmembrane region" description="Helical" evidence="1">
    <location>
        <begin position="43"/>
        <end position="62"/>
    </location>
</feature>
<comment type="caution">
    <text evidence="2">The sequence shown here is derived from an EMBL/GenBank/DDBJ whole genome shotgun (WGS) entry which is preliminary data.</text>
</comment>
<sequence>MTRGSRGLMLYARSRSIPATLLVFLAAACLAWTGYLTDDPATAHRIGLIAVVLGVAAVPRTLAGPDEELERATALPWRLVRTLHLTLLAGLLLSLLAADHLITARQSHTVPFDNLAQAVPALTASTALSAACFGARTAWMPSVGWGLLMIAVGPRISLGGQALTWMVQEPPTVTSATTAALLTVVGVAAYARRGSRL</sequence>
<keyword evidence="1" id="KW-0472">Membrane</keyword>
<reference evidence="2 3" key="1">
    <citation type="submission" date="2018-06" db="EMBL/GenBank/DDBJ databases">
        <title>Streptomyces reniochalinae sp. nov. and Streptomyces diacarnus sp. nov. from marine sponges.</title>
        <authorList>
            <person name="Li L."/>
        </authorList>
    </citation>
    <scope>NUCLEOTIDE SEQUENCE [LARGE SCALE GENOMIC DNA]</scope>
    <source>
        <strain evidence="2 3">LHW50302</strain>
    </source>
</reference>
<dbReference type="OrthoDB" id="4193818at2"/>
<accession>A0A367F617</accession>
<evidence type="ECO:0000256" key="1">
    <source>
        <dbReference type="SAM" id="Phobius"/>
    </source>
</evidence>
<dbReference type="AlphaFoldDB" id="A0A367F617"/>
<dbReference type="RefSeq" id="WP_114013372.1">
    <property type="nucleotide sequence ID" value="NZ_QOIM01000017.1"/>
</dbReference>
<keyword evidence="3" id="KW-1185">Reference proteome</keyword>
<gene>
    <name evidence="2" type="ORF">DQ392_00190</name>
</gene>
<protein>
    <submittedName>
        <fullName evidence="2">Uncharacterized protein</fullName>
    </submittedName>
</protein>
<feature type="transmembrane region" description="Helical" evidence="1">
    <location>
        <begin position="147"/>
        <end position="167"/>
    </location>
</feature>
<dbReference type="Proteomes" id="UP000253507">
    <property type="component" value="Unassembled WGS sequence"/>
</dbReference>
<feature type="transmembrane region" description="Helical" evidence="1">
    <location>
        <begin position="83"/>
        <end position="103"/>
    </location>
</feature>
<organism evidence="2 3">
    <name type="scientific">Streptomyces reniochalinae</name>
    <dbReference type="NCBI Taxonomy" id="2250578"/>
    <lineage>
        <taxon>Bacteria</taxon>
        <taxon>Bacillati</taxon>
        <taxon>Actinomycetota</taxon>
        <taxon>Actinomycetes</taxon>
        <taxon>Kitasatosporales</taxon>
        <taxon>Streptomycetaceae</taxon>
        <taxon>Streptomyces</taxon>
    </lineage>
</organism>
<dbReference type="EMBL" id="QOIM01000017">
    <property type="protein sequence ID" value="RCG25711.1"/>
    <property type="molecule type" value="Genomic_DNA"/>
</dbReference>
<feature type="transmembrane region" description="Helical" evidence="1">
    <location>
        <begin position="115"/>
        <end position="135"/>
    </location>
</feature>